<evidence type="ECO:0000259" key="4">
    <source>
        <dbReference type="PROSITE" id="PS50110"/>
    </source>
</evidence>
<dbReference type="Pfam" id="PF00072">
    <property type="entry name" value="Response_reg"/>
    <property type="match status" value="1"/>
</dbReference>
<dbReference type="Pfam" id="PF00486">
    <property type="entry name" value="Trans_reg_C"/>
    <property type="match status" value="1"/>
</dbReference>
<dbReference type="GO" id="GO:0032993">
    <property type="term" value="C:protein-DNA complex"/>
    <property type="evidence" value="ECO:0007669"/>
    <property type="project" value="TreeGrafter"/>
</dbReference>
<evidence type="ECO:0000259" key="5">
    <source>
        <dbReference type="PROSITE" id="PS51755"/>
    </source>
</evidence>
<dbReference type="PROSITE" id="PS51755">
    <property type="entry name" value="OMPR_PHOB"/>
    <property type="match status" value="1"/>
</dbReference>
<dbReference type="EMBL" id="QFPN01000002">
    <property type="protein sequence ID" value="PZQ17723.1"/>
    <property type="molecule type" value="Genomic_DNA"/>
</dbReference>
<dbReference type="GO" id="GO:0000976">
    <property type="term" value="F:transcription cis-regulatory region binding"/>
    <property type="evidence" value="ECO:0007669"/>
    <property type="project" value="TreeGrafter"/>
</dbReference>
<keyword evidence="2" id="KW-0597">Phosphoprotein</keyword>
<name>A0A2W5MJE6_ANCNO</name>
<sequence length="225" mass="24592">MRILLVEDSERLRELVGAAVREAGWRLDGVGRVADAEEALATTAYDLLLLDLGLPDGDGLDLLRALRRQKSQLPVLVITARGAVDERIAGLDAGADDYLAKPFNKGELLARARALLRRAPILAEPVLEAGRLRFDLAAQSVTCGDAVLALAPRERALLELLMRELERVVRKRRIEDALSEFGEEVTPNAVELIVSRLRAKLSEHDTGAAIETLRGLGYLMRETGA</sequence>
<feature type="domain" description="OmpR/PhoB-type" evidence="5">
    <location>
        <begin position="124"/>
        <end position="222"/>
    </location>
</feature>
<proteinExistence type="predicted"/>
<feature type="DNA-binding region" description="OmpR/PhoB-type" evidence="3">
    <location>
        <begin position="124"/>
        <end position="222"/>
    </location>
</feature>
<dbReference type="GO" id="GO:0005829">
    <property type="term" value="C:cytosol"/>
    <property type="evidence" value="ECO:0007669"/>
    <property type="project" value="TreeGrafter"/>
</dbReference>
<dbReference type="Gene3D" id="3.40.50.2300">
    <property type="match status" value="1"/>
</dbReference>
<dbReference type="InterPro" id="IPR001867">
    <property type="entry name" value="OmpR/PhoB-type_DNA-bd"/>
</dbReference>
<dbReference type="AlphaFoldDB" id="A0A2W5MJE6"/>
<evidence type="ECO:0000256" key="3">
    <source>
        <dbReference type="PROSITE-ProRule" id="PRU01091"/>
    </source>
</evidence>
<feature type="modified residue" description="4-aspartylphosphate" evidence="2">
    <location>
        <position position="51"/>
    </location>
</feature>
<dbReference type="SMART" id="SM00862">
    <property type="entry name" value="Trans_reg_C"/>
    <property type="match status" value="1"/>
</dbReference>
<dbReference type="InterPro" id="IPR001789">
    <property type="entry name" value="Sig_transdc_resp-reg_receiver"/>
</dbReference>
<dbReference type="SUPFAM" id="SSF52172">
    <property type="entry name" value="CheY-like"/>
    <property type="match status" value="1"/>
</dbReference>
<keyword evidence="1 3" id="KW-0238">DNA-binding</keyword>
<accession>A0A2W5MJE6</accession>
<dbReference type="InterPro" id="IPR036388">
    <property type="entry name" value="WH-like_DNA-bd_sf"/>
</dbReference>
<dbReference type="GO" id="GO:0000156">
    <property type="term" value="F:phosphorelay response regulator activity"/>
    <property type="evidence" value="ECO:0007669"/>
    <property type="project" value="TreeGrafter"/>
</dbReference>
<dbReference type="Proteomes" id="UP000249577">
    <property type="component" value="Unassembled WGS sequence"/>
</dbReference>
<dbReference type="PROSITE" id="PS50110">
    <property type="entry name" value="RESPONSE_REGULATORY"/>
    <property type="match status" value="1"/>
</dbReference>
<evidence type="ECO:0000256" key="2">
    <source>
        <dbReference type="PROSITE-ProRule" id="PRU00169"/>
    </source>
</evidence>
<comment type="caution">
    <text evidence="6">The sequence shown here is derived from an EMBL/GenBank/DDBJ whole genome shotgun (WGS) entry which is preliminary data.</text>
</comment>
<evidence type="ECO:0000256" key="1">
    <source>
        <dbReference type="ARBA" id="ARBA00023125"/>
    </source>
</evidence>
<evidence type="ECO:0000313" key="6">
    <source>
        <dbReference type="EMBL" id="PZQ17723.1"/>
    </source>
</evidence>
<organism evidence="6 7">
    <name type="scientific">Ancylobacter novellus</name>
    <name type="common">Thiobacillus novellus</name>
    <dbReference type="NCBI Taxonomy" id="921"/>
    <lineage>
        <taxon>Bacteria</taxon>
        <taxon>Pseudomonadati</taxon>
        <taxon>Pseudomonadota</taxon>
        <taxon>Alphaproteobacteria</taxon>
        <taxon>Hyphomicrobiales</taxon>
        <taxon>Xanthobacteraceae</taxon>
        <taxon>Ancylobacter</taxon>
    </lineage>
</organism>
<feature type="domain" description="Response regulatory" evidence="4">
    <location>
        <begin position="2"/>
        <end position="116"/>
    </location>
</feature>
<dbReference type="PANTHER" id="PTHR48111">
    <property type="entry name" value="REGULATOR OF RPOS"/>
    <property type="match status" value="1"/>
</dbReference>
<gene>
    <name evidence="6" type="ORF">DI565_02990</name>
</gene>
<reference evidence="6 7" key="1">
    <citation type="submission" date="2017-08" db="EMBL/GenBank/DDBJ databases">
        <title>Infants hospitalized years apart are colonized by the same room-sourced microbial strains.</title>
        <authorList>
            <person name="Brooks B."/>
            <person name="Olm M.R."/>
            <person name="Firek B.A."/>
            <person name="Baker R."/>
            <person name="Thomas B.C."/>
            <person name="Morowitz M.J."/>
            <person name="Banfield J.F."/>
        </authorList>
    </citation>
    <scope>NUCLEOTIDE SEQUENCE [LARGE SCALE GENOMIC DNA]</scope>
    <source>
        <strain evidence="6">S2_005_003_R2_43</strain>
    </source>
</reference>
<evidence type="ECO:0000313" key="7">
    <source>
        <dbReference type="Proteomes" id="UP000249577"/>
    </source>
</evidence>
<dbReference type="CDD" id="cd00383">
    <property type="entry name" value="trans_reg_C"/>
    <property type="match status" value="1"/>
</dbReference>
<dbReference type="Gene3D" id="6.10.250.690">
    <property type="match status" value="1"/>
</dbReference>
<dbReference type="SMART" id="SM00448">
    <property type="entry name" value="REC"/>
    <property type="match status" value="1"/>
</dbReference>
<dbReference type="InterPro" id="IPR039420">
    <property type="entry name" value="WalR-like"/>
</dbReference>
<dbReference type="GO" id="GO:0006355">
    <property type="term" value="P:regulation of DNA-templated transcription"/>
    <property type="evidence" value="ECO:0007669"/>
    <property type="project" value="InterPro"/>
</dbReference>
<dbReference type="PANTHER" id="PTHR48111:SF36">
    <property type="entry name" value="TRANSCRIPTIONAL REGULATORY PROTEIN CUTR"/>
    <property type="match status" value="1"/>
</dbReference>
<dbReference type="Gene3D" id="1.10.10.10">
    <property type="entry name" value="Winged helix-like DNA-binding domain superfamily/Winged helix DNA-binding domain"/>
    <property type="match status" value="1"/>
</dbReference>
<dbReference type="InterPro" id="IPR011006">
    <property type="entry name" value="CheY-like_superfamily"/>
</dbReference>
<protein>
    <submittedName>
        <fullName evidence="6">DNA-binding response regulator</fullName>
    </submittedName>
</protein>